<feature type="region of interest" description="Disordered" evidence="1">
    <location>
        <begin position="766"/>
        <end position="803"/>
    </location>
</feature>
<evidence type="ECO:0000313" key="6">
    <source>
        <dbReference type="Proteomes" id="UP000287533"/>
    </source>
</evidence>
<name>A0A430FIS0_9BIFI</name>
<dbReference type="InterPro" id="IPR013783">
    <property type="entry name" value="Ig-like_fold"/>
</dbReference>
<dbReference type="EMBL" id="QXGL01000004">
    <property type="protein sequence ID" value="RSX52795.1"/>
    <property type="molecule type" value="Genomic_DNA"/>
</dbReference>
<dbReference type="InterPro" id="IPR032179">
    <property type="entry name" value="Cry22Aa_Ig-like"/>
</dbReference>
<proteinExistence type="predicted"/>
<dbReference type="Pfam" id="PF16403">
    <property type="entry name" value="Bact_surface_Ig-like"/>
    <property type="match status" value="3"/>
</dbReference>
<feature type="signal peptide" evidence="2">
    <location>
        <begin position="1"/>
        <end position="38"/>
    </location>
</feature>
<dbReference type="GO" id="GO:0005975">
    <property type="term" value="P:carbohydrate metabolic process"/>
    <property type="evidence" value="ECO:0007669"/>
    <property type="project" value="UniProtKB-ARBA"/>
</dbReference>
<keyword evidence="6" id="KW-1185">Reference proteome</keyword>
<reference evidence="5 6" key="1">
    <citation type="submission" date="2018-09" db="EMBL/GenBank/DDBJ databases">
        <title>Characterization of the phylogenetic diversity of five novel species belonging to the genus Bifidobacterium.</title>
        <authorList>
            <person name="Lugli G.A."/>
            <person name="Duranti S."/>
            <person name="Milani C."/>
        </authorList>
    </citation>
    <scope>NUCLEOTIDE SEQUENCE [LARGE SCALE GENOMIC DNA]</scope>
    <source>
        <strain evidence="5 6">2034B</strain>
    </source>
</reference>
<gene>
    <name evidence="5" type="ORF">D2E25_1366</name>
</gene>
<feature type="domain" description="Pesticidal crystal protein Cry22Aa Ig-like" evidence="3">
    <location>
        <begin position="296"/>
        <end position="369"/>
    </location>
</feature>
<dbReference type="OrthoDB" id="3240625at2"/>
<evidence type="ECO:0000259" key="4">
    <source>
        <dbReference type="Pfam" id="PF18885"/>
    </source>
</evidence>
<evidence type="ECO:0000259" key="3">
    <source>
        <dbReference type="Pfam" id="PF16403"/>
    </source>
</evidence>
<organism evidence="5 6">
    <name type="scientific">Bifidobacterium goeldii</name>
    <dbReference type="NCBI Taxonomy" id="2306975"/>
    <lineage>
        <taxon>Bacteria</taxon>
        <taxon>Bacillati</taxon>
        <taxon>Actinomycetota</taxon>
        <taxon>Actinomycetes</taxon>
        <taxon>Bifidobacteriales</taxon>
        <taxon>Bifidobacteriaceae</taxon>
        <taxon>Bifidobacterium</taxon>
    </lineage>
</organism>
<dbReference type="InterPro" id="IPR043708">
    <property type="entry name" value="DUF5648"/>
</dbReference>
<feature type="domain" description="Pesticidal crystal protein Cry22Aa Ig-like" evidence="3">
    <location>
        <begin position="701"/>
        <end position="771"/>
    </location>
</feature>
<feature type="chain" id="PRO_5019449649" evidence="2">
    <location>
        <begin position="39"/>
        <end position="941"/>
    </location>
</feature>
<keyword evidence="2" id="KW-0732">Signal</keyword>
<protein>
    <submittedName>
        <fullName evidence="5">Uncharacterized protein</fullName>
    </submittedName>
</protein>
<dbReference type="AlphaFoldDB" id="A0A430FIS0"/>
<feature type="compositionally biased region" description="Low complexity" evidence="1">
    <location>
        <begin position="615"/>
        <end position="626"/>
    </location>
</feature>
<dbReference type="Gene3D" id="2.60.40.10">
    <property type="entry name" value="Immunoglobulins"/>
    <property type="match status" value="3"/>
</dbReference>
<feature type="region of interest" description="Disordered" evidence="1">
    <location>
        <begin position="606"/>
        <end position="627"/>
    </location>
</feature>
<feature type="compositionally biased region" description="Low complexity" evidence="1">
    <location>
        <begin position="783"/>
        <end position="798"/>
    </location>
</feature>
<dbReference type="Pfam" id="PF18885">
    <property type="entry name" value="DUF5648"/>
    <property type="match status" value="1"/>
</dbReference>
<evidence type="ECO:0000313" key="5">
    <source>
        <dbReference type="EMBL" id="RSX52795.1"/>
    </source>
</evidence>
<evidence type="ECO:0000256" key="2">
    <source>
        <dbReference type="SAM" id="SignalP"/>
    </source>
</evidence>
<sequence length="941" mass="102300">MRVHYRHTNTGIVGKIIGLLCALAMLLTGALVASPAYAADESNGDVQLDWNWGGHTPEGKDAHPVIKGTRNGDDWTPELKKTDENTFTPNGGKVNNTSRYFFGWNSKADGTGDWYDFVRNDTTAGYSTVGMPKTADGAVKFPAGGKLYAQWMDSLSSFPVTQDYTANSVDEVKSLKLRAYAAISQFEPDVDSSWFFSGDLYVRACMESCQSFTNFPLIPVRYSKSGMETFTLASKAAGNEQAFDKFLTKAFADKSVTSLQIGTDSNSNIAIIALHKPADTKVNVPQSPKFGTRGPSLSGNSTEIIQLGSQYDPRPDGLTAIDAQGNDISSRITVSSNNVDTSKLGRYTVEYRVVDDQGYVATARKNIRVIMPTVSADKLTEDNHVKGLIKEVKAQKSGSGYVYYSFVLNLGVAYANTQVAVYPFASRDFLHPGQYEYRESQTHSADKDGIVTNAGGYGDSVYQVGENRIMVIPMSDPSKIMWDSFTVTDVKAPVISGADDTSVDLNASFDPKAGVTASDETDGDLTKSMTIDGTVDTSKAGLYEVNYVVSDKIGHRTRWSRVINVVPTTDNEFTQNTKNPQMTPSATIRQGDKMIASVGKEHAGESVGAYAQKKTQSQQARTSASRTRARVLAAADTTSRITLTNKTTVSDDGTITVTVPKDMPVGDYYLVVTYPGGMMWNDLTVTPAETTTPTDTTKPVFKGISDVTIEQGATFDPLSGVTASDDTDGDLTKSIKVEGTVDTSKPGTATLTYTVSDKAGNTATATRTVTVKAKDTTGPTDPSGPSEPSQPSQPSQPSTPTAGAVPVYRLYNYNSGLHHYTTSAFERDDLVHRGWRDEGTSFKAAAKDDKNTNLQPVYREYNPNDGNHNWTTDKNEHDDLIQRGWRDEGIAWYTDTTATVTVYRLYNPNSGEHVYTTSKYEYDQVGAAGWRQEGTAWMGLK</sequence>
<accession>A0A430FIS0</accession>
<dbReference type="Proteomes" id="UP000287533">
    <property type="component" value="Unassembled WGS sequence"/>
</dbReference>
<feature type="domain" description="DUF5648" evidence="4">
    <location>
        <begin position="806"/>
        <end position="939"/>
    </location>
</feature>
<comment type="caution">
    <text evidence="5">The sequence shown here is derived from an EMBL/GenBank/DDBJ whole genome shotgun (WGS) entry which is preliminary data.</text>
</comment>
<feature type="domain" description="Pesticidal crystal protein Cry22Aa Ig-like" evidence="3">
    <location>
        <begin position="495"/>
        <end position="565"/>
    </location>
</feature>
<evidence type="ECO:0000256" key="1">
    <source>
        <dbReference type="SAM" id="MobiDB-lite"/>
    </source>
</evidence>